<dbReference type="GeneID" id="9940935"/>
<organism evidence="1">
    <name type="scientific">Loa loa</name>
    <name type="common">Eye worm</name>
    <name type="synonym">Filaria loa</name>
    <dbReference type="NCBI Taxonomy" id="7209"/>
    <lineage>
        <taxon>Eukaryota</taxon>
        <taxon>Metazoa</taxon>
        <taxon>Ecdysozoa</taxon>
        <taxon>Nematoda</taxon>
        <taxon>Chromadorea</taxon>
        <taxon>Rhabditida</taxon>
        <taxon>Spirurina</taxon>
        <taxon>Spiruromorpha</taxon>
        <taxon>Filarioidea</taxon>
        <taxon>Onchocercidae</taxon>
        <taxon>Loa</taxon>
    </lineage>
</organism>
<name>A0A1S0U487_LOALO</name>
<dbReference type="RefSeq" id="XP_003139131.1">
    <property type="nucleotide sequence ID" value="XM_003139083.1"/>
</dbReference>
<sequence length="76" mass="8821">MILIASYDKLRRLPRNNHPLSITLYNLCSFYSNPQQWGSIGGLQQQGTTTSPVLIRKPRGWSRSSQLRTTLQQWFN</sequence>
<accession>A0A1S0U487</accession>
<dbReference type="KEGG" id="loa:LOAG_03546"/>
<proteinExistence type="predicted"/>
<protein>
    <submittedName>
        <fullName evidence="1">Uncharacterized protein</fullName>
    </submittedName>
</protein>
<reference evidence="1" key="1">
    <citation type="submission" date="2012-04" db="EMBL/GenBank/DDBJ databases">
        <title>The Genome Sequence of Loa loa.</title>
        <authorList>
            <consortium name="The Broad Institute Genome Sequencing Platform"/>
            <consortium name="Broad Institute Genome Sequencing Center for Infectious Disease"/>
            <person name="Nutman T.B."/>
            <person name="Fink D.L."/>
            <person name="Russ C."/>
            <person name="Young S."/>
            <person name="Zeng Q."/>
            <person name="Gargeya S."/>
            <person name="Alvarado L."/>
            <person name="Berlin A."/>
            <person name="Chapman S.B."/>
            <person name="Chen Z."/>
            <person name="Freedman E."/>
            <person name="Gellesch M."/>
            <person name="Goldberg J."/>
            <person name="Griggs A."/>
            <person name="Gujja S."/>
            <person name="Heilman E.R."/>
            <person name="Heiman D."/>
            <person name="Howarth C."/>
            <person name="Mehta T."/>
            <person name="Neiman D."/>
            <person name="Pearson M."/>
            <person name="Roberts A."/>
            <person name="Saif S."/>
            <person name="Shea T."/>
            <person name="Shenoy N."/>
            <person name="Sisk P."/>
            <person name="Stolte C."/>
            <person name="Sykes S."/>
            <person name="White J."/>
            <person name="Yandava C."/>
            <person name="Haas B."/>
            <person name="Henn M.R."/>
            <person name="Nusbaum C."/>
            <person name="Birren B."/>
        </authorList>
    </citation>
    <scope>NUCLEOTIDE SEQUENCE [LARGE SCALE GENOMIC DNA]</scope>
</reference>
<evidence type="ECO:0000313" key="1">
    <source>
        <dbReference type="EMBL" id="EFO24939.1"/>
    </source>
</evidence>
<dbReference type="EMBL" id="JH712336">
    <property type="protein sequence ID" value="EFO24939.1"/>
    <property type="molecule type" value="Genomic_DNA"/>
</dbReference>
<gene>
    <name evidence="1" type="ORF">LOAG_03546</name>
</gene>
<dbReference type="InParanoid" id="A0A1S0U487"/>
<dbReference type="AlphaFoldDB" id="A0A1S0U487"/>
<dbReference type="CTD" id="9940935"/>